<accession>A0ACC2FLK3</accession>
<keyword evidence="2" id="KW-1185">Reference proteome</keyword>
<reference evidence="1" key="1">
    <citation type="submission" date="2021-05" db="EMBL/GenBank/DDBJ databases">
        <authorList>
            <person name="Pan Q."/>
            <person name="Jouanno E."/>
            <person name="Zahm M."/>
            <person name="Klopp C."/>
            <person name="Cabau C."/>
            <person name="Louis A."/>
            <person name="Berthelot C."/>
            <person name="Parey E."/>
            <person name="Roest Crollius H."/>
            <person name="Montfort J."/>
            <person name="Robinson-Rechavi M."/>
            <person name="Bouchez O."/>
            <person name="Lampietro C."/>
            <person name="Lopez Roques C."/>
            <person name="Donnadieu C."/>
            <person name="Postlethwait J."/>
            <person name="Bobe J."/>
            <person name="Dillon D."/>
            <person name="Chandos A."/>
            <person name="von Hippel F."/>
            <person name="Guiguen Y."/>
        </authorList>
    </citation>
    <scope>NUCLEOTIDE SEQUENCE</scope>
    <source>
        <strain evidence="1">YG-Jan2019</strain>
    </source>
</reference>
<comment type="caution">
    <text evidence="1">The sequence shown here is derived from an EMBL/GenBank/DDBJ whole genome shotgun (WGS) entry which is preliminary data.</text>
</comment>
<protein>
    <submittedName>
        <fullName evidence="1">Uncharacterized protein</fullName>
    </submittedName>
</protein>
<sequence length="486" mass="53691">MATVSSGSTLCTGEPVVHLPERRLLLLGGRGAGKSTSGNTILGEEVFQTGTETVQSSVGHGEVCGRRITVVDTPGWRTPQESPGDASRNLPEEAGKEGPCVGATLCPPGPHALLLVVPVLQPFTGGHREEAEEQLGQLGGGVWRSTMVLFTGVDQLPEGTFVEEFIAATGKPLLELMERCGNRYQVLNSGPKQSRDDNVVVNTQVQELLEKVEELVKDNHGLYFAVNELILMEEDQARKAVEERRVREEQEEKERQRLRMIGGPPRELRVLLLGWKGVGKSSVGNTILGQRAFESGTETQQSLRRQAEVAGRRVTVVDTPGWDWFSLRRTPKHVRQESKRGASLLRPGPHTLLLVLPIISTLTVRKRRTLEAHLEGLFGDTACLHTMVLFSCGDWLGRLPVEEHIQRGGRELHRLLEYCGNYYHVMDSKRPGKDPGNVSDLLDKIEEMIRENGDEAFLPVSMDEDTPGSSQDNTPEEDCSRGCHLQ</sequence>
<gene>
    <name evidence="1" type="ORF">DPEC_G00275250</name>
</gene>
<evidence type="ECO:0000313" key="1">
    <source>
        <dbReference type="EMBL" id="KAJ7992120.1"/>
    </source>
</evidence>
<dbReference type="EMBL" id="CM055752">
    <property type="protein sequence ID" value="KAJ7992120.1"/>
    <property type="molecule type" value="Genomic_DNA"/>
</dbReference>
<proteinExistence type="predicted"/>
<dbReference type="Proteomes" id="UP001157502">
    <property type="component" value="Chromosome 25"/>
</dbReference>
<name>A0ACC2FLK3_DALPE</name>
<evidence type="ECO:0000313" key="2">
    <source>
        <dbReference type="Proteomes" id="UP001157502"/>
    </source>
</evidence>
<organism evidence="1 2">
    <name type="scientific">Dallia pectoralis</name>
    <name type="common">Alaska blackfish</name>
    <dbReference type="NCBI Taxonomy" id="75939"/>
    <lineage>
        <taxon>Eukaryota</taxon>
        <taxon>Metazoa</taxon>
        <taxon>Chordata</taxon>
        <taxon>Craniata</taxon>
        <taxon>Vertebrata</taxon>
        <taxon>Euteleostomi</taxon>
        <taxon>Actinopterygii</taxon>
        <taxon>Neopterygii</taxon>
        <taxon>Teleostei</taxon>
        <taxon>Protacanthopterygii</taxon>
        <taxon>Esociformes</taxon>
        <taxon>Umbridae</taxon>
        <taxon>Dallia</taxon>
    </lineage>
</organism>